<dbReference type="Pfam" id="PF01087">
    <property type="entry name" value="GalP_UDP_transf"/>
    <property type="match status" value="1"/>
</dbReference>
<dbReference type="RefSeq" id="WP_082782514.1">
    <property type="nucleotide sequence ID" value="NZ_LSZP01000002.1"/>
</dbReference>
<dbReference type="SUPFAM" id="SSF54197">
    <property type="entry name" value="HIT-like"/>
    <property type="match status" value="2"/>
</dbReference>
<evidence type="ECO:0000256" key="2">
    <source>
        <dbReference type="ARBA" id="ARBA00004947"/>
    </source>
</evidence>
<evidence type="ECO:0000256" key="6">
    <source>
        <dbReference type="ARBA" id="ARBA00022679"/>
    </source>
</evidence>
<dbReference type="InterPro" id="IPR019779">
    <property type="entry name" value="GalP_UDPtransf1_His-AS"/>
</dbReference>
<accession>A0A139SU04</accession>
<keyword evidence="9 14" id="KW-0862">Zinc</keyword>
<evidence type="ECO:0000256" key="3">
    <source>
        <dbReference type="ARBA" id="ARBA00010951"/>
    </source>
</evidence>
<evidence type="ECO:0000256" key="10">
    <source>
        <dbReference type="ARBA" id="ARBA00023144"/>
    </source>
</evidence>
<evidence type="ECO:0000256" key="7">
    <source>
        <dbReference type="ARBA" id="ARBA00022695"/>
    </source>
</evidence>
<keyword evidence="11 15" id="KW-0119">Carbohydrate metabolism</keyword>
<evidence type="ECO:0000256" key="12">
    <source>
        <dbReference type="NCBIfam" id="TIGR00209"/>
    </source>
</evidence>
<keyword evidence="7 15" id="KW-0548">Nucleotidyltransferase</keyword>
<evidence type="ECO:0000259" key="16">
    <source>
        <dbReference type="Pfam" id="PF01087"/>
    </source>
</evidence>
<dbReference type="GO" id="GO:0033499">
    <property type="term" value="P:galactose catabolic process via UDP-galactose, Leloir pathway"/>
    <property type="evidence" value="ECO:0007669"/>
    <property type="project" value="TreeGrafter"/>
</dbReference>
<dbReference type="Pfam" id="PF02744">
    <property type="entry name" value="GalP_UDP_tr_C"/>
    <property type="match status" value="1"/>
</dbReference>
<evidence type="ECO:0000256" key="9">
    <source>
        <dbReference type="ARBA" id="ARBA00022833"/>
    </source>
</evidence>
<evidence type="ECO:0000256" key="5">
    <source>
        <dbReference type="ARBA" id="ARBA00016340"/>
    </source>
</evidence>
<comment type="caution">
    <text evidence="18">The sequence shown here is derived from an EMBL/GenBank/DDBJ whole genome shotgun (WGS) entry which is preliminary data.</text>
</comment>
<keyword evidence="19" id="KW-1185">Reference proteome</keyword>
<gene>
    <name evidence="18" type="ORF">AXK12_00765</name>
</gene>
<organism evidence="18 19">
    <name type="scientific">Cephaloticoccus capnophilus</name>
    <dbReference type="NCBI Taxonomy" id="1548208"/>
    <lineage>
        <taxon>Bacteria</taxon>
        <taxon>Pseudomonadati</taxon>
        <taxon>Verrucomicrobiota</taxon>
        <taxon>Opitutia</taxon>
        <taxon>Opitutales</taxon>
        <taxon>Opitutaceae</taxon>
        <taxon>Cephaloticoccus</taxon>
    </lineage>
</organism>
<comment type="pathway">
    <text evidence="2 15">Carbohydrate metabolism; galactose metabolism.</text>
</comment>
<evidence type="ECO:0000256" key="14">
    <source>
        <dbReference type="PIRSR" id="PIRSR000808-3"/>
    </source>
</evidence>
<dbReference type="PROSITE" id="PS00117">
    <property type="entry name" value="GAL_P_UDP_TRANSF_I"/>
    <property type="match status" value="1"/>
</dbReference>
<evidence type="ECO:0000313" key="19">
    <source>
        <dbReference type="Proteomes" id="UP000071392"/>
    </source>
</evidence>
<dbReference type="GO" id="GO:0008270">
    <property type="term" value="F:zinc ion binding"/>
    <property type="evidence" value="ECO:0007669"/>
    <property type="project" value="InterPro"/>
</dbReference>
<keyword evidence="6 15" id="KW-0808">Transferase</keyword>
<dbReference type="NCBIfam" id="TIGR00209">
    <property type="entry name" value="galT_1"/>
    <property type="match status" value="1"/>
</dbReference>
<dbReference type="EMBL" id="LSZP01000002">
    <property type="protein sequence ID" value="KXU38067.1"/>
    <property type="molecule type" value="Genomic_DNA"/>
</dbReference>
<evidence type="ECO:0000256" key="13">
    <source>
        <dbReference type="PIRSR" id="PIRSR000808-1"/>
    </source>
</evidence>
<feature type="binding site" evidence="14">
    <location>
        <position position="194"/>
    </location>
    <ligand>
        <name>Zn(2+)</name>
        <dbReference type="ChEBI" id="CHEBI:29105"/>
    </ligand>
</feature>
<dbReference type="InterPro" id="IPR001937">
    <property type="entry name" value="GalP_UDPtransf1"/>
</dbReference>
<feature type="active site" description="Tele-UMP-histidine intermediate" evidence="13">
    <location>
        <position position="196"/>
    </location>
</feature>
<feature type="domain" description="Galactose-1-phosphate uridyl transferase C-terminal" evidence="17">
    <location>
        <begin position="213"/>
        <end position="375"/>
    </location>
</feature>
<evidence type="ECO:0000313" key="18">
    <source>
        <dbReference type="EMBL" id="KXU38067.1"/>
    </source>
</evidence>
<feature type="binding site" evidence="14">
    <location>
        <position position="83"/>
    </location>
    <ligand>
        <name>Zn(2+)</name>
        <dbReference type="ChEBI" id="CHEBI:29105"/>
    </ligand>
</feature>
<dbReference type="UniPathway" id="UPA00214"/>
<dbReference type="AlphaFoldDB" id="A0A139SU04"/>
<dbReference type="STRING" id="1548208.AXK12_00765"/>
<keyword evidence="8 14" id="KW-0479">Metal-binding</keyword>
<dbReference type="Gene3D" id="3.30.428.10">
    <property type="entry name" value="HIT-like"/>
    <property type="match status" value="2"/>
</dbReference>
<reference evidence="18 19" key="1">
    <citation type="submission" date="2016-02" db="EMBL/GenBank/DDBJ databases">
        <authorList>
            <person name="Wen L."/>
            <person name="He K."/>
            <person name="Yang H."/>
        </authorList>
    </citation>
    <scope>NUCLEOTIDE SEQUENCE [LARGE SCALE GENOMIC DNA]</scope>
    <source>
        <strain evidence="18 19">CV41</strain>
    </source>
</reference>
<proteinExistence type="inferred from homology"/>
<dbReference type="GO" id="GO:0008108">
    <property type="term" value="F:UDP-glucose:hexose-1-phosphate uridylyltransferase activity"/>
    <property type="evidence" value="ECO:0007669"/>
    <property type="project" value="UniProtKB-UniRule"/>
</dbReference>
<dbReference type="Proteomes" id="UP000071392">
    <property type="component" value="Unassembled WGS sequence"/>
</dbReference>
<name>A0A139SU04_9BACT</name>
<dbReference type="GO" id="GO:0005737">
    <property type="term" value="C:cytoplasm"/>
    <property type="evidence" value="ECO:0007669"/>
    <property type="project" value="TreeGrafter"/>
</dbReference>
<feature type="domain" description="Galactose-1-phosphate uridyl transferase N-terminal" evidence="16">
    <location>
        <begin position="43"/>
        <end position="203"/>
    </location>
</feature>
<evidence type="ECO:0000256" key="8">
    <source>
        <dbReference type="ARBA" id="ARBA00022723"/>
    </source>
</evidence>
<evidence type="ECO:0000256" key="1">
    <source>
        <dbReference type="ARBA" id="ARBA00001107"/>
    </source>
</evidence>
<dbReference type="InterPro" id="IPR005849">
    <property type="entry name" value="GalP_Utransf_N"/>
</dbReference>
<sequence length="382" mass="42466">MNPFPKPQSTIVEIRDSAADESGPDARATTARQVTGPSLLWEQRWHPLREEWVLYTAHRGGRPWIGDTHKAADERPPSYDPTCALCPGNLRLEGRRNPDYPGVYCFTNDLPCFGGGEPSAGDAFYQTKRATGTAEVVCYSPDHGKTFVDLRDEECAAVVALWADRYRALGARADVDHVLIFENKGALVGTSNPHPHCQIYAGNMIYGHTVREVESSRRYFAQTGGGFIGQEILRRELAGPRVIAQNAHFVACVPWFARYAYEVFILPRRQVASLADLSGEEQAALGLMIREVTTRYDNLWEMPMPYVMAIHQAPTDGGDYAAYPFHLEFHPPLRKPDTLKYLAGPEVGGGSMTNESDPDEKAAELRAVSGTVHYVRARERSV</sequence>
<dbReference type="PANTHER" id="PTHR11943">
    <property type="entry name" value="GALACTOSE-1-PHOSPHATE URIDYLYLTRANSFERASE"/>
    <property type="match status" value="1"/>
</dbReference>
<dbReference type="InterPro" id="IPR036265">
    <property type="entry name" value="HIT-like_sf"/>
</dbReference>
<feature type="binding site" evidence="14">
    <location>
        <position position="143"/>
    </location>
    <ligand>
        <name>Zn(2+)</name>
        <dbReference type="ChEBI" id="CHEBI:29105"/>
    </ligand>
</feature>
<protein>
    <recommendedName>
        <fullName evidence="5 12">Galactose-1-phosphate uridylyltransferase</fullName>
        <ecNumber evidence="4 12">2.7.7.12</ecNumber>
    </recommendedName>
</protein>
<dbReference type="OrthoDB" id="9769064at2"/>
<comment type="catalytic activity">
    <reaction evidence="1 15">
        <text>alpha-D-galactose 1-phosphate + UDP-alpha-D-glucose = alpha-D-glucose 1-phosphate + UDP-alpha-D-galactose</text>
        <dbReference type="Rhea" id="RHEA:13989"/>
        <dbReference type="ChEBI" id="CHEBI:58336"/>
        <dbReference type="ChEBI" id="CHEBI:58601"/>
        <dbReference type="ChEBI" id="CHEBI:58885"/>
        <dbReference type="ChEBI" id="CHEBI:66914"/>
        <dbReference type="EC" id="2.7.7.12"/>
    </reaction>
</comment>
<dbReference type="PIRSF" id="PIRSF000808">
    <property type="entry name" value="GalT"/>
    <property type="match status" value="1"/>
</dbReference>
<feature type="binding site" evidence="14">
    <location>
        <position position="86"/>
    </location>
    <ligand>
        <name>Zn(2+)</name>
        <dbReference type="ChEBI" id="CHEBI:29105"/>
    </ligand>
</feature>
<comment type="cofactor">
    <cofactor evidence="14">
        <name>Zn(2+)</name>
        <dbReference type="ChEBI" id="CHEBI:29105"/>
    </cofactor>
    <text evidence="14">Binds 1 zinc ion per subunit.</text>
</comment>
<keyword evidence="10 15" id="KW-0299">Galactose metabolism</keyword>
<dbReference type="EC" id="2.7.7.12" evidence="4 12"/>
<dbReference type="PANTHER" id="PTHR11943:SF1">
    <property type="entry name" value="GALACTOSE-1-PHOSPHATE URIDYLYLTRANSFERASE"/>
    <property type="match status" value="1"/>
</dbReference>
<comment type="similarity">
    <text evidence="3 15">Belongs to the galactose-1-phosphate uridylyltransferase type 1 family.</text>
</comment>
<evidence type="ECO:0000256" key="11">
    <source>
        <dbReference type="ARBA" id="ARBA00023277"/>
    </source>
</evidence>
<evidence type="ECO:0000256" key="4">
    <source>
        <dbReference type="ARBA" id="ARBA00012384"/>
    </source>
</evidence>
<evidence type="ECO:0000256" key="15">
    <source>
        <dbReference type="RuleBase" id="RU000506"/>
    </source>
</evidence>
<dbReference type="InterPro" id="IPR005850">
    <property type="entry name" value="GalP_Utransf_C"/>
</dbReference>
<evidence type="ECO:0000259" key="17">
    <source>
        <dbReference type="Pfam" id="PF02744"/>
    </source>
</evidence>